<sequence>MQDDPYCTTALERHKKQRRIRAAEMKKVTRSHGDPPGGGIFRSVVNECWLGRSGLGFTCFSLFLRSKITPCETRPSLIARPEAKAPWARLVPCGYDDFLTTLLSFIPGVGFPGGWGNPVLERRIRVGDGTDDPGIGPAGAVFIPSGNGEQAIRLKPGIPISMFAFDGFSLLSIQRLPFLERIMYQVWRSERR</sequence>
<protein>
    <submittedName>
        <fullName evidence="1">Uncharacterized protein</fullName>
    </submittedName>
</protein>
<dbReference type="Proteomes" id="UP000186795">
    <property type="component" value="Unassembled WGS sequence"/>
</dbReference>
<accession>A0A1N7KJ99</accession>
<name>A0A1N7KJ99_9BACL</name>
<evidence type="ECO:0000313" key="2">
    <source>
        <dbReference type="Proteomes" id="UP000186795"/>
    </source>
</evidence>
<reference evidence="2" key="1">
    <citation type="submission" date="2017-01" db="EMBL/GenBank/DDBJ databases">
        <authorList>
            <person name="Varghese N."/>
            <person name="Submissions S."/>
        </authorList>
    </citation>
    <scope>NUCLEOTIDE SEQUENCE [LARGE SCALE GENOMIC DNA]</scope>
    <source>
        <strain evidence="2">DSM 45196</strain>
    </source>
</reference>
<proteinExistence type="predicted"/>
<gene>
    <name evidence="1" type="ORF">SAMN05421790_103109</name>
</gene>
<evidence type="ECO:0000313" key="1">
    <source>
        <dbReference type="EMBL" id="SIS61701.1"/>
    </source>
</evidence>
<dbReference type="EMBL" id="FTOD01000003">
    <property type="protein sequence ID" value="SIS61701.1"/>
    <property type="molecule type" value="Genomic_DNA"/>
</dbReference>
<keyword evidence="2" id="KW-1185">Reference proteome</keyword>
<dbReference type="AlphaFoldDB" id="A0A1N7KJ99"/>
<organism evidence="1 2">
    <name type="scientific">Kroppenstedtia eburnea</name>
    <dbReference type="NCBI Taxonomy" id="714067"/>
    <lineage>
        <taxon>Bacteria</taxon>
        <taxon>Bacillati</taxon>
        <taxon>Bacillota</taxon>
        <taxon>Bacilli</taxon>
        <taxon>Bacillales</taxon>
        <taxon>Thermoactinomycetaceae</taxon>
        <taxon>Kroppenstedtia</taxon>
    </lineage>
</organism>